<evidence type="ECO:0000313" key="2">
    <source>
        <dbReference type="EMBL" id="PAN33883.1"/>
    </source>
</evidence>
<evidence type="ECO:0000256" key="1">
    <source>
        <dbReference type="SAM" id="MobiDB-lite"/>
    </source>
</evidence>
<feature type="compositionally biased region" description="Basic and acidic residues" evidence="1">
    <location>
        <begin position="14"/>
        <end position="23"/>
    </location>
</feature>
<accession>A0A2S3I1C7</accession>
<reference evidence="2" key="1">
    <citation type="submission" date="2018-04" db="EMBL/GenBank/DDBJ databases">
        <title>WGS assembly of Panicum hallii.</title>
        <authorList>
            <person name="Lovell J."/>
            <person name="Jenkins J."/>
            <person name="Lowry D."/>
            <person name="Mamidi S."/>
            <person name="Sreedasyam A."/>
            <person name="Weng X."/>
            <person name="Barry K."/>
            <person name="Bonette J."/>
            <person name="Campitelli B."/>
            <person name="Daum C."/>
            <person name="Gordon S."/>
            <person name="Gould B."/>
            <person name="Lipzen A."/>
            <person name="Macqueen A."/>
            <person name="Palacio-Mejia J."/>
            <person name="Plott C."/>
            <person name="Shakirov E."/>
            <person name="Shu S."/>
            <person name="Yoshinaga Y."/>
            <person name="Zane M."/>
            <person name="Rokhsar D."/>
            <person name="Grimwood J."/>
            <person name="Schmutz J."/>
            <person name="Juenger T."/>
        </authorList>
    </citation>
    <scope>NUCLEOTIDE SEQUENCE [LARGE SCALE GENOMIC DNA]</scope>
    <source>
        <strain evidence="2">FIL2</strain>
    </source>
</reference>
<dbReference type="AlphaFoldDB" id="A0A2S3I1C7"/>
<dbReference type="Gramene" id="PAN33883">
    <property type="protein sequence ID" value="PAN33883"/>
    <property type="gene ID" value="PAHAL_6G054500"/>
</dbReference>
<dbReference type="EMBL" id="CM008051">
    <property type="protein sequence ID" value="PAN33883.1"/>
    <property type="molecule type" value="Genomic_DNA"/>
</dbReference>
<name>A0A2S3I1C7_9POAL</name>
<gene>
    <name evidence="2" type="ORF">PAHAL_6G054500</name>
</gene>
<organism evidence="2">
    <name type="scientific">Panicum hallii</name>
    <dbReference type="NCBI Taxonomy" id="206008"/>
    <lineage>
        <taxon>Eukaryota</taxon>
        <taxon>Viridiplantae</taxon>
        <taxon>Streptophyta</taxon>
        <taxon>Embryophyta</taxon>
        <taxon>Tracheophyta</taxon>
        <taxon>Spermatophyta</taxon>
        <taxon>Magnoliopsida</taxon>
        <taxon>Liliopsida</taxon>
        <taxon>Poales</taxon>
        <taxon>Poaceae</taxon>
        <taxon>PACMAD clade</taxon>
        <taxon>Panicoideae</taxon>
        <taxon>Panicodae</taxon>
        <taxon>Paniceae</taxon>
        <taxon>Panicinae</taxon>
        <taxon>Panicum</taxon>
        <taxon>Panicum sect. Panicum</taxon>
    </lineage>
</organism>
<sequence>MAYEAAAAVALRDHLRHGGEKGGARSHGRPKQVEEGKVVMRCGVLRIVKRILPISRESGSGKKYSVKL</sequence>
<proteinExistence type="predicted"/>
<protein>
    <submittedName>
        <fullName evidence="2">Uncharacterized protein</fullName>
    </submittedName>
</protein>
<feature type="region of interest" description="Disordered" evidence="1">
    <location>
        <begin position="14"/>
        <end position="35"/>
    </location>
</feature>
<dbReference type="Proteomes" id="UP000243499">
    <property type="component" value="Chromosome 6"/>
</dbReference>